<accession>A0ABR8PVM8</accession>
<reference evidence="11 12" key="1">
    <citation type="submission" date="2020-08" db="EMBL/GenBank/DDBJ databases">
        <title>A Genomic Blueprint of the Chicken Gut Microbiome.</title>
        <authorList>
            <person name="Gilroy R."/>
            <person name="Ravi A."/>
            <person name="Getino M."/>
            <person name="Pursley I."/>
            <person name="Horton D.L."/>
            <person name="Alikhan N.-F."/>
            <person name="Baker D."/>
            <person name="Gharbi K."/>
            <person name="Hall N."/>
            <person name="Watson M."/>
            <person name="Adriaenssens E.M."/>
            <person name="Foster-Nyarko E."/>
            <person name="Jarju S."/>
            <person name="Secka A."/>
            <person name="Antonio M."/>
            <person name="Oren A."/>
            <person name="Chaudhuri R."/>
            <person name="La Ragione R.M."/>
            <person name="Hildebrand F."/>
            <person name="Pallen M.J."/>
        </authorList>
    </citation>
    <scope>NUCLEOTIDE SEQUENCE [LARGE SCALE GENOMIC DNA]</scope>
    <source>
        <strain evidence="11 12">Sa3CVN1</strain>
    </source>
</reference>
<dbReference type="InterPro" id="IPR004796">
    <property type="entry name" value="PTS_IIC_cello"/>
</dbReference>
<evidence type="ECO:0000256" key="4">
    <source>
        <dbReference type="ARBA" id="ARBA00022597"/>
    </source>
</evidence>
<feature type="transmembrane region" description="Helical" evidence="9">
    <location>
        <begin position="94"/>
        <end position="112"/>
    </location>
</feature>
<evidence type="ECO:0000256" key="8">
    <source>
        <dbReference type="PIRNR" id="PIRNR006351"/>
    </source>
</evidence>
<name>A0ABR8PVM8_9CLOT</name>
<keyword evidence="5 9" id="KW-0812">Transmembrane</keyword>
<feature type="transmembrane region" description="Helical" evidence="9">
    <location>
        <begin position="158"/>
        <end position="185"/>
    </location>
</feature>
<comment type="caution">
    <text evidence="11">The sequence shown here is derived from an EMBL/GenBank/DDBJ whole genome shotgun (WGS) entry which is preliminary data.</text>
</comment>
<keyword evidence="3 8" id="KW-1003">Cell membrane</keyword>
<gene>
    <name evidence="11" type="ORF">H9661_12550</name>
</gene>
<comment type="function">
    <text evidence="8">The phosphoenolpyruvate-dependent sugar phosphotransferase system (PTS), a major carbohydrate active -transport system, catalyzes the phosphorylation of incoming sugar substrates concomitant with their translocation across the cell membrane.</text>
</comment>
<proteinExistence type="predicted"/>
<feature type="transmembrane region" description="Helical" evidence="9">
    <location>
        <begin position="380"/>
        <end position="399"/>
    </location>
</feature>
<dbReference type="PANTHER" id="PTHR33989">
    <property type="match status" value="1"/>
</dbReference>
<evidence type="ECO:0000256" key="9">
    <source>
        <dbReference type="SAM" id="Phobius"/>
    </source>
</evidence>
<evidence type="ECO:0000256" key="1">
    <source>
        <dbReference type="ARBA" id="ARBA00004651"/>
    </source>
</evidence>
<feature type="transmembrane region" description="Helical" evidence="9">
    <location>
        <begin position="313"/>
        <end position="334"/>
    </location>
</feature>
<protein>
    <recommendedName>
        <fullName evidence="8">Permease IIC component</fullName>
    </recommendedName>
</protein>
<keyword evidence="7 8" id="KW-0472">Membrane</keyword>
<feature type="domain" description="PTS EIIC type-3" evidence="10">
    <location>
        <begin position="11"/>
        <end position="439"/>
    </location>
</feature>
<feature type="transmembrane region" description="Helical" evidence="9">
    <location>
        <begin position="254"/>
        <end position="277"/>
    </location>
</feature>
<sequence>MNFMDKLSASLEKFLLPIAQKIGSQRHLVALKDGFIAILTANMAGAIAVMINCVFLTNDSLIGKQLNNLGFWKDTVQPFLDKWIINIGWAVQQGTLKIICVLLLVTIAYSLAKSYESDALSAAVISVASYFALLPSSLTKDVFTMKDGSYVEGVKDVFSLNFMGANSMFAAIITAFIATEIFVRITKKGWVVKMPETVPPAVSKSFAAIIPGSITLVFFGFINVFFNNVFSKDLPTWIFDTIQSPLMSLGQSPFTYILLIFIAQFLWFFGLHGMNIAEGVLTPMYKPALLENTDLVSRGLEPKYILTRNFVDVYGSLGGSGATGALVIAIFIFSKKQESKELAKLATAPAIFQINEPVIFGLPIVLNVVYFIPFILTSPILLGIAYFFTSIGVVDYISQDPGWTCPPIFSAFFATNGDFKAAILAAALLALAVVIYAPFVIVSNRMASVEEEYDAGNSTNA</sequence>
<feature type="transmembrane region" description="Helical" evidence="9">
    <location>
        <begin position="206"/>
        <end position="226"/>
    </location>
</feature>
<feature type="transmembrane region" description="Helical" evidence="9">
    <location>
        <begin position="419"/>
        <end position="442"/>
    </location>
</feature>
<dbReference type="EMBL" id="JACSRA010000020">
    <property type="protein sequence ID" value="MBD7912187.1"/>
    <property type="molecule type" value="Genomic_DNA"/>
</dbReference>
<evidence type="ECO:0000256" key="6">
    <source>
        <dbReference type="ARBA" id="ARBA00022989"/>
    </source>
</evidence>
<dbReference type="InterPro" id="IPR051088">
    <property type="entry name" value="PTS_Sugar-EIIC/EIIB"/>
</dbReference>
<dbReference type="InterPro" id="IPR003352">
    <property type="entry name" value="PTS_EIIC"/>
</dbReference>
<evidence type="ECO:0000313" key="12">
    <source>
        <dbReference type="Proteomes" id="UP000627781"/>
    </source>
</evidence>
<keyword evidence="12" id="KW-1185">Reference proteome</keyword>
<evidence type="ECO:0000256" key="3">
    <source>
        <dbReference type="ARBA" id="ARBA00022475"/>
    </source>
</evidence>
<keyword evidence="6 9" id="KW-1133">Transmembrane helix</keyword>
<dbReference type="PIRSF" id="PIRSF006351">
    <property type="entry name" value="PTS_EIIC-Cellobiose"/>
    <property type="match status" value="1"/>
</dbReference>
<feature type="transmembrane region" description="Helical" evidence="9">
    <location>
        <begin position="119"/>
        <end position="138"/>
    </location>
</feature>
<evidence type="ECO:0000259" key="10">
    <source>
        <dbReference type="PROSITE" id="PS51105"/>
    </source>
</evidence>
<evidence type="ECO:0000256" key="7">
    <source>
        <dbReference type="ARBA" id="ARBA00023136"/>
    </source>
</evidence>
<keyword evidence="4 8" id="KW-0762">Sugar transport</keyword>
<evidence type="ECO:0000313" key="11">
    <source>
        <dbReference type="EMBL" id="MBD7912187.1"/>
    </source>
</evidence>
<comment type="subcellular location">
    <subcellularLocation>
        <location evidence="1">Cell membrane</location>
        <topology evidence="1">Multi-pass membrane protein</topology>
    </subcellularLocation>
</comment>
<feature type="transmembrane region" description="Helical" evidence="9">
    <location>
        <begin position="35"/>
        <end position="57"/>
    </location>
</feature>
<dbReference type="PROSITE" id="PS51105">
    <property type="entry name" value="PTS_EIIC_TYPE_3"/>
    <property type="match status" value="1"/>
</dbReference>
<dbReference type="RefSeq" id="WP_185966843.1">
    <property type="nucleotide sequence ID" value="NZ_JACSRA010000020.1"/>
</dbReference>
<organism evidence="11 12">
    <name type="scientific">Clostridium cibarium</name>
    <dbReference type="NCBI Taxonomy" id="2762247"/>
    <lineage>
        <taxon>Bacteria</taxon>
        <taxon>Bacillati</taxon>
        <taxon>Bacillota</taxon>
        <taxon>Clostridia</taxon>
        <taxon>Eubacteriales</taxon>
        <taxon>Clostridiaceae</taxon>
        <taxon>Clostridium</taxon>
    </lineage>
</organism>
<feature type="transmembrane region" description="Helical" evidence="9">
    <location>
        <begin position="354"/>
        <end position="373"/>
    </location>
</feature>
<dbReference type="InterPro" id="IPR004501">
    <property type="entry name" value="PTS_EIIC_3"/>
</dbReference>
<dbReference type="Pfam" id="PF02378">
    <property type="entry name" value="PTS_EIIC"/>
    <property type="match status" value="1"/>
</dbReference>
<dbReference type="PANTHER" id="PTHR33989:SF4">
    <property type="entry name" value="PTS SYSTEM N,N'-DIACETYLCHITOBIOSE-SPECIFIC EIIC COMPONENT"/>
    <property type="match status" value="1"/>
</dbReference>
<keyword evidence="2 8" id="KW-0813">Transport</keyword>
<evidence type="ECO:0000256" key="2">
    <source>
        <dbReference type="ARBA" id="ARBA00022448"/>
    </source>
</evidence>
<evidence type="ECO:0000256" key="5">
    <source>
        <dbReference type="ARBA" id="ARBA00022692"/>
    </source>
</evidence>
<dbReference type="NCBIfam" id="TIGR00410">
    <property type="entry name" value="lacE"/>
    <property type="match status" value="1"/>
</dbReference>
<dbReference type="Proteomes" id="UP000627781">
    <property type="component" value="Unassembled WGS sequence"/>
</dbReference>